<dbReference type="AlphaFoldDB" id="N1R497"/>
<accession>N1R497</accession>
<dbReference type="PANTHER" id="PTHR33191:SF97">
    <property type="match status" value="1"/>
</dbReference>
<dbReference type="SUPFAM" id="SSF50685">
    <property type="entry name" value="Barwin-like endoglucanases"/>
    <property type="match status" value="1"/>
</dbReference>
<proteinExistence type="inferred from homology"/>
<comment type="similarity">
    <text evidence="2">Belongs to the kiwellin family.</text>
</comment>
<keyword evidence="3" id="KW-0964">Secreted</keyword>
<dbReference type="Pfam" id="PF24300">
    <property type="entry name" value="KWL1"/>
    <property type="match status" value="1"/>
</dbReference>
<organism evidence="5">
    <name type="scientific">Aegilops tauschii</name>
    <name type="common">Tausch's goatgrass</name>
    <name type="synonym">Aegilops squarrosa</name>
    <dbReference type="NCBI Taxonomy" id="37682"/>
    <lineage>
        <taxon>Eukaryota</taxon>
        <taxon>Viridiplantae</taxon>
        <taxon>Streptophyta</taxon>
        <taxon>Embryophyta</taxon>
        <taxon>Tracheophyta</taxon>
        <taxon>Spermatophyta</taxon>
        <taxon>Magnoliopsida</taxon>
        <taxon>Liliopsida</taxon>
        <taxon>Poales</taxon>
        <taxon>Poaceae</taxon>
        <taxon>BOP clade</taxon>
        <taxon>Pooideae</taxon>
        <taxon>Triticodae</taxon>
        <taxon>Triticeae</taxon>
        <taxon>Triticinae</taxon>
        <taxon>Aegilops</taxon>
    </lineage>
</organism>
<keyword evidence="4" id="KW-0732">Signal</keyword>
<comment type="subcellular location">
    <subcellularLocation>
        <location evidence="1">Secreted</location>
    </subcellularLocation>
</comment>
<dbReference type="Gene3D" id="2.40.40.10">
    <property type="entry name" value="RlpA-like domain"/>
    <property type="match status" value="1"/>
</dbReference>
<sequence>MSLNSFGWPASCDGKYHSDSLFLVSLNSGWYGGGIRCGKMIRIRSPGGPTVEAMVLDECEIRGGCGHHEMGTSVAVWNALGIDPTAGPVSVTWSYLN</sequence>
<dbReference type="GO" id="GO:0005576">
    <property type="term" value="C:extracellular region"/>
    <property type="evidence" value="ECO:0007669"/>
    <property type="project" value="UniProtKB-SubCell"/>
</dbReference>
<evidence type="ECO:0000256" key="2">
    <source>
        <dbReference type="ARBA" id="ARBA00005592"/>
    </source>
</evidence>
<name>N1R497_AEGTA</name>
<evidence type="ECO:0000256" key="3">
    <source>
        <dbReference type="ARBA" id="ARBA00022525"/>
    </source>
</evidence>
<evidence type="ECO:0000313" key="5">
    <source>
        <dbReference type="EnsemblPlants" id="EMT20326"/>
    </source>
</evidence>
<evidence type="ECO:0000256" key="1">
    <source>
        <dbReference type="ARBA" id="ARBA00004613"/>
    </source>
</evidence>
<dbReference type="InterPro" id="IPR036908">
    <property type="entry name" value="RlpA-like_sf"/>
</dbReference>
<dbReference type="EnsemblPlants" id="EMT20326">
    <property type="protein sequence ID" value="EMT20326"/>
    <property type="gene ID" value="F775_12822"/>
</dbReference>
<evidence type="ECO:0000256" key="4">
    <source>
        <dbReference type="ARBA" id="ARBA00022729"/>
    </source>
</evidence>
<dbReference type="InterPro" id="IPR039271">
    <property type="entry name" value="Kiwellin-like"/>
</dbReference>
<reference evidence="5" key="1">
    <citation type="submission" date="2015-06" db="UniProtKB">
        <authorList>
            <consortium name="EnsemblPlants"/>
        </authorList>
    </citation>
    <scope>IDENTIFICATION</scope>
</reference>
<dbReference type="PANTHER" id="PTHR33191">
    <property type="entry name" value="RIPENING-RELATED PROTEIN 2-RELATED"/>
    <property type="match status" value="1"/>
</dbReference>
<protein>
    <submittedName>
        <fullName evidence="5">Uncharacterized protein</fullName>
    </submittedName>
</protein>
<dbReference type="OMA" id="DECEIRG"/>